<comment type="caution">
    <text evidence="2">The sequence shown here is derived from an EMBL/GenBank/DDBJ whole genome shotgun (WGS) entry which is preliminary data.</text>
</comment>
<dbReference type="EMBL" id="JBFXLT010000090">
    <property type="protein sequence ID" value="KAL2809367.1"/>
    <property type="molecule type" value="Genomic_DNA"/>
</dbReference>
<reference evidence="2 3" key="1">
    <citation type="submission" date="2024-07" db="EMBL/GenBank/DDBJ databases">
        <title>Section-level genome sequencing and comparative genomics of Aspergillus sections Usti and Cavernicolus.</title>
        <authorList>
            <consortium name="Lawrence Berkeley National Laboratory"/>
            <person name="Nybo J.L."/>
            <person name="Vesth T.C."/>
            <person name="Theobald S."/>
            <person name="Frisvad J.C."/>
            <person name="Larsen T.O."/>
            <person name="Kjaerboelling I."/>
            <person name="Rothschild-Mancinelli K."/>
            <person name="Lyhne E.K."/>
            <person name="Kogle M.E."/>
            <person name="Barry K."/>
            <person name="Clum A."/>
            <person name="Na H."/>
            <person name="Ledsgaard L."/>
            <person name="Lin J."/>
            <person name="Lipzen A."/>
            <person name="Kuo A."/>
            <person name="Riley R."/>
            <person name="Mondo S."/>
            <person name="Labutti K."/>
            <person name="Haridas S."/>
            <person name="Pangalinan J."/>
            <person name="Salamov A.A."/>
            <person name="Simmons B.A."/>
            <person name="Magnuson J.K."/>
            <person name="Chen J."/>
            <person name="Drula E."/>
            <person name="Henrissat B."/>
            <person name="Wiebenga A."/>
            <person name="Lubbers R.J."/>
            <person name="Gomes A.C."/>
            <person name="Makela M.R."/>
            <person name="Stajich J."/>
            <person name="Grigoriev I.V."/>
            <person name="Mortensen U.H."/>
            <person name="De Vries R.P."/>
            <person name="Baker S.E."/>
            <person name="Andersen M.R."/>
        </authorList>
    </citation>
    <scope>NUCLEOTIDE SEQUENCE [LARGE SCALE GENOMIC DNA]</scope>
    <source>
        <strain evidence="2 3">CBS 588.65</strain>
    </source>
</reference>
<organism evidence="2 3">
    <name type="scientific">Aspergillus granulosus</name>
    <dbReference type="NCBI Taxonomy" id="176169"/>
    <lineage>
        <taxon>Eukaryota</taxon>
        <taxon>Fungi</taxon>
        <taxon>Dikarya</taxon>
        <taxon>Ascomycota</taxon>
        <taxon>Pezizomycotina</taxon>
        <taxon>Eurotiomycetes</taxon>
        <taxon>Eurotiomycetidae</taxon>
        <taxon>Eurotiales</taxon>
        <taxon>Aspergillaceae</taxon>
        <taxon>Aspergillus</taxon>
        <taxon>Aspergillus subgen. Nidulantes</taxon>
    </lineage>
</organism>
<accession>A0ABR4H3C1</accession>
<keyword evidence="1" id="KW-0472">Membrane</keyword>
<protein>
    <submittedName>
        <fullName evidence="2">Uncharacterized protein</fullName>
    </submittedName>
</protein>
<gene>
    <name evidence="2" type="ORF">BJX63DRAFT_405946</name>
</gene>
<feature type="transmembrane region" description="Helical" evidence="1">
    <location>
        <begin position="29"/>
        <end position="49"/>
    </location>
</feature>
<proteinExistence type="predicted"/>
<dbReference type="Proteomes" id="UP001610334">
    <property type="component" value="Unassembled WGS sequence"/>
</dbReference>
<evidence type="ECO:0000313" key="3">
    <source>
        <dbReference type="Proteomes" id="UP001610334"/>
    </source>
</evidence>
<keyword evidence="1" id="KW-1133">Transmembrane helix</keyword>
<evidence type="ECO:0000313" key="2">
    <source>
        <dbReference type="EMBL" id="KAL2809367.1"/>
    </source>
</evidence>
<keyword evidence="1" id="KW-0812">Transmembrane</keyword>
<evidence type="ECO:0000256" key="1">
    <source>
        <dbReference type="SAM" id="Phobius"/>
    </source>
</evidence>
<name>A0ABR4H3C1_9EURO</name>
<keyword evidence="3" id="KW-1185">Reference proteome</keyword>
<sequence>MHGRQLSRQSFPLHGEGRLPVGELGLLGALVRLIAFTATAMFSGLVLFASCC</sequence>